<dbReference type="PRINTS" id="PR00067">
    <property type="entry name" value="CATALASE"/>
</dbReference>
<sequence>MIEPKDKTQTPNSGQTLTTRQGHPVSNNQNQRTVGTRGPATLENYQFLEKISHFDRERIPERVVHARGAGAHGTFEAYGKVGDESIAQYTRAKLFQSQGKETPVFVRFSTVIHSGHSPETLRDPRGFAVKFYTEDGNWDLVGNNLKVFFIRDAIKFPDVIHSLKPDPVTNRQDGGRIFDFMSNTPESVHMLTFLFSPWGIPANYRQMQGSGVNTYKWVNDKGEGTLIKYHWEPMQGTKNLTQPEAEAIQAKNFNHSTEDLFDAIERGDFPQWELRVQMMTDGEHPELDFDPLDDTKIWPEDQFAMMPVGMMTLNRNPENYFAEVEQAAFGTGVLVDGLDFSDDKMLVGRTFSYSDSQRYRVGPNYLQLPINSPCAAVATNQRDGQMAYHVGTVPGQNPHVNYEPSSMNGPAEAPRDLPEHSPQIEGRLQRASIERTNNFKQAGEQYRAFEDWERDDLINNLVDNISAGTEEVQARMVELLTQCDANYGRRVGEGLKAARQDRAKMQDRREPQLA</sequence>
<evidence type="ECO:0000256" key="6">
    <source>
        <dbReference type="ARBA" id="ARBA00022617"/>
    </source>
</evidence>
<comment type="function">
    <text evidence="2">Decomposes hydrogen peroxide into water and oxygen; serves to protect cells from the toxic effects of hydrogen peroxide.</text>
</comment>
<reference evidence="14 15" key="1">
    <citation type="submission" date="2022-11" db="EMBL/GenBank/DDBJ databases">
        <title>Deinococcus ZS9-10, Low Temperature and Draught-tolerating, UV-resistant Bacteria from Continental Antarctica.</title>
        <authorList>
            <person name="Cheng L."/>
        </authorList>
    </citation>
    <scope>NUCLEOTIDE SEQUENCE [LARGE SCALE GENOMIC DNA]</scope>
    <source>
        <strain evidence="14 15">ZS9-10</strain>
    </source>
</reference>
<keyword evidence="7 11" id="KW-0479">Metal-binding</keyword>
<dbReference type="PROSITE" id="PS00438">
    <property type="entry name" value="CATALASE_2"/>
    <property type="match status" value="1"/>
</dbReference>
<evidence type="ECO:0000256" key="9">
    <source>
        <dbReference type="ARBA" id="ARBA00023004"/>
    </source>
</evidence>
<evidence type="ECO:0000256" key="8">
    <source>
        <dbReference type="ARBA" id="ARBA00023002"/>
    </source>
</evidence>
<keyword evidence="10 11" id="KW-0376">Hydrogen peroxide</keyword>
<comment type="cofactor">
    <cofactor evidence="1">
        <name>heme</name>
        <dbReference type="ChEBI" id="CHEBI:30413"/>
    </cofactor>
</comment>
<feature type="region of interest" description="Disordered" evidence="12">
    <location>
        <begin position="1"/>
        <end position="40"/>
    </location>
</feature>
<feature type="domain" description="Catalase core" evidence="13">
    <location>
        <begin position="18"/>
        <end position="411"/>
    </location>
</feature>
<evidence type="ECO:0000256" key="2">
    <source>
        <dbReference type="ARBA" id="ARBA00002974"/>
    </source>
</evidence>
<dbReference type="Pfam" id="PF06628">
    <property type="entry name" value="Catalase-rel"/>
    <property type="match status" value="1"/>
</dbReference>
<evidence type="ECO:0000256" key="3">
    <source>
        <dbReference type="ARBA" id="ARBA00005329"/>
    </source>
</evidence>
<evidence type="ECO:0000259" key="13">
    <source>
        <dbReference type="SMART" id="SM01060"/>
    </source>
</evidence>
<dbReference type="Proteomes" id="UP001276150">
    <property type="component" value="Unassembled WGS sequence"/>
</dbReference>
<evidence type="ECO:0000313" key="14">
    <source>
        <dbReference type="EMBL" id="MDV6376322.1"/>
    </source>
</evidence>
<dbReference type="SMART" id="SM01060">
    <property type="entry name" value="Catalase"/>
    <property type="match status" value="1"/>
</dbReference>
<evidence type="ECO:0000256" key="10">
    <source>
        <dbReference type="ARBA" id="ARBA00023324"/>
    </source>
</evidence>
<keyword evidence="9 11" id="KW-0408">Iron</keyword>
<evidence type="ECO:0000256" key="4">
    <source>
        <dbReference type="ARBA" id="ARBA00012314"/>
    </source>
</evidence>
<dbReference type="Gene3D" id="2.40.180.10">
    <property type="entry name" value="Catalase core domain"/>
    <property type="match status" value="1"/>
</dbReference>
<dbReference type="RefSeq" id="WP_317641680.1">
    <property type="nucleotide sequence ID" value="NZ_JAPMIV010000057.1"/>
</dbReference>
<keyword evidence="8 11" id="KW-0560">Oxidoreductase</keyword>
<dbReference type="InterPro" id="IPR020835">
    <property type="entry name" value="Catalase_sf"/>
</dbReference>
<dbReference type="PROSITE" id="PS51402">
    <property type="entry name" value="CATALASE_3"/>
    <property type="match status" value="1"/>
</dbReference>
<dbReference type="PROSITE" id="PS00437">
    <property type="entry name" value="CATALASE_1"/>
    <property type="match status" value="1"/>
</dbReference>
<dbReference type="InterPro" id="IPR024711">
    <property type="entry name" value="Catalase_clade1/3"/>
</dbReference>
<dbReference type="InterPro" id="IPR010582">
    <property type="entry name" value="Catalase_immune_responsive"/>
</dbReference>
<dbReference type="EC" id="1.11.1.6" evidence="4 11"/>
<evidence type="ECO:0000256" key="11">
    <source>
        <dbReference type="RuleBase" id="RU000498"/>
    </source>
</evidence>
<dbReference type="SUPFAM" id="SSF56634">
    <property type="entry name" value="Heme-dependent catalase-like"/>
    <property type="match status" value="1"/>
</dbReference>
<dbReference type="InterPro" id="IPR024708">
    <property type="entry name" value="Catalase_AS"/>
</dbReference>
<dbReference type="EMBL" id="JAPMIV010000057">
    <property type="protein sequence ID" value="MDV6376322.1"/>
    <property type="molecule type" value="Genomic_DNA"/>
</dbReference>
<gene>
    <name evidence="14" type="ORF">ORD21_17135</name>
</gene>
<dbReference type="InterPro" id="IPR002226">
    <property type="entry name" value="Catalase_haem_BS"/>
</dbReference>
<name>A0ABU4DV64_9DEIO</name>
<keyword evidence="15" id="KW-1185">Reference proteome</keyword>
<evidence type="ECO:0000256" key="5">
    <source>
        <dbReference type="ARBA" id="ARBA00022559"/>
    </source>
</evidence>
<dbReference type="PANTHER" id="PTHR11465">
    <property type="entry name" value="CATALASE"/>
    <property type="match status" value="1"/>
</dbReference>
<dbReference type="PIRSF" id="PIRSF038928">
    <property type="entry name" value="Catalase_clade1-3"/>
    <property type="match status" value="1"/>
</dbReference>
<accession>A0ABU4DV64</accession>
<feature type="compositionally biased region" description="Polar residues" evidence="12">
    <location>
        <begin position="9"/>
        <end position="34"/>
    </location>
</feature>
<evidence type="ECO:0000256" key="1">
    <source>
        <dbReference type="ARBA" id="ARBA00001971"/>
    </source>
</evidence>
<keyword evidence="5 11" id="KW-0575">Peroxidase</keyword>
<dbReference type="PANTHER" id="PTHR11465:SF23">
    <property type="entry name" value="CATALASE-2"/>
    <property type="match status" value="1"/>
</dbReference>
<evidence type="ECO:0000256" key="7">
    <source>
        <dbReference type="ARBA" id="ARBA00022723"/>
    </source>
</evidence>
<protein>
    <recommendedName>
        <fullName evidence="4 11">Catalase</fullName>
        <ecNumber evidence="4 11">1.11.1.6</ecNumber>
    </recommendedName>
</protein>
<organism evidence="14 15">
    <name type="scientific">Deinococcus arenicola</name>
    <dbReference type="NCBI Taxonomy" id="2994950"/>
    <lineage>
        <taxon>Bacteria</taxon>
        <taxon>Thermotogati</taxon>
        <taxon>Deinococcota</taxon>
        <taxon>Deinococci</taxon>
        <taxon>Deinococcales</taxon>
        <taxon>Deinococcaceae</taxon>
        <taxon>Deinococcus</taxon>
    </lineage>
</organism>
<proteinExistence type="inferred from homology"/>
<comment type="caution">
    <text evidence="14">The sequence shown here is derived from an EMBL/GenBank/DDBJ whole genome shotgun (WGS) entry which is preliminary data.</text>
</comment>
<evidence type="ECO:0000313" key="15">
    <source>
        <dbReference type="Proteomes" id="UP001276150"/>
    </source>
</evidence>
<dbReference type="Pfam" id="PF00199">
    <property type="entry name" value="Catalase"/>
    <property type="match status" value="1"/>
</dbReference>
<dbReference type="CDD" id="cd08154">
    <property type="entry name" value="catalase_clade_1"/>
    <property type="match status" value="1"/>
</dbReference>
<comment type="similarity">
    <text evidence="3 11">Belongs to the catalase family.</text>
</comment>
<keyword evidence="6 11" id="KW-0349">Heme</keyword>
<dbReference type="InterPro" id="IPR018028">
    <property type="entry name" value="Catalase"/>
</dbReference>
<dbReference type="InterPro" id="IPR011614">
    <property type="entry name" value="Catalase_core"/>
</dbReference>
<evidence type="ECO:0000256" key="12">
    <source>
        <dbReference type="SAM" id="MobiDB-lite"/>
    </source>
</evidence>
<comment type="catalytic activity">
    <reaction evidence="11">
        <text>2 H2O2 = O2 + 2 H2O</text>
        <dbReference type="Rhea" id="RHEA:20309"/>
        <dbReference type="ChEBI" id="CHEBI:15377"/>
        <dbReference type="ChEBI" id="CHEBI:15379"/>
        <dbReference type="ChEBI" id="CHEBI:16240"/>
        <dbReference type="EC" id="1.11.1.6"/>
    </reaction>
</comment>